<accession>F3QW94</accession>
<dbReference type="CDD" id="cd04301">
    <property type="entry name" value="NAT_SF"/>
    <property type="match status" value="1"/>
</dbReference>
<dbReference type="InterPro" id="IPR000182">
    <property type="entry name" value="GNAT_dom"/>
</dbReference>
<gene>
    <name evidence="4" type="ORF">HMPREF9442_02475</name>
</gene>
<dbReference type="PROSITE" id="PS51186">
    <property type="entry name" value="GNAT"/>
    <property type="match status" value="1"/>
</dbReference>
<dbReference type="AlphaFoldDB" id="F3QW94"/>
<dbReference type="InterPro" id="IPR016181">
    <property type="entry name" value="Acyl_CoA_acyltransferase"/>
</dbReference>
<comment type="caution">
    <text evidence="4">The sequence shown here is derived from an EMBL/GenBank/DDBJ whole genome shotgun (WGS) entry which is preliminary data.</text>
</comment>
<dbReference type="Pfam" id="PF13673">
    <property type="entry name" value="Acetyltransf_10"/>
    <property type="match status" value="1"/>
</dbReference>
<keyword evidence="1 4" id="KW-0808">Transferase</keyword>
<dbReference type="HOGENOM" id="CLU_013985_21_0_10"/>
<dbReference type="PANTHER" id="PTHR43800">
    <property type="entry name" value="PEPTIDYL-LYSINE N-ACETYLTRANSFERASE YJAB"/>
    <property type="match status" value="1"/>
</dbReference>
<keyword evidence="5" id="KW-1185">Reference proteome</keyword>
<evidence type="ECO:0000256" key="2">
    <source>
        <dbReference type="ARBA" id="ARBA00023315"/>
    </source>
</evidence>
<dbReference type="EMBL" id="AFBR01000071">
    <property type="protein sequence ID" value="EGG52117.1"/>
    <property type="molecule type" value="Genomic_DNA"/>
</dbReference>
<dbReference type="OrthoDB" id="9788916at2"/>
<sequence>MHITTPIRTTETIEALTRLWEASVRQSHHFLTEKDIQALKPYAKAGLESIENLFVSYEQNEATGFIGIEKDKIEMLFISPEYFGKGIGKLLLTMACEKLGVRYVDVNEQNHKAEGFYRHLGFQTFERTETDEQGNPFPILKMKRVPLPPPTYQIERETK</sequence>
<feature type="domain" description="N-acetyltransferase" evidence="3">
    <location>
        <begin position="3"/>
        <end position="146"/>
    </location>
</feature>
<reference evidence="4 5" key="1">
    <citation type="submission" date="2011-02" db="EMBL/GenBank/DDBJ databases">
        <authorList>
            <person name="Weinstock G."/>
            <person name="Sodergren E."/>
            <person name="Clifton S."/>
            <person name="Fulton L."/>
            <person name="Fulton B."/>
            <person name="Courtney L."/>
            <person name="Fronick C."/>
            <person name="Harrison M."/>
            <person name="Strong C."/>
            <person name="Farmer C."/>
            <person name="Delahaunty K."/>
            <person name="Markovic C."/>
            <person name="Hall O."/>
            <person name="Minx P."/>
            <person name="Tomlinson C."/>
            <person name="Mitreva M."/>
            <person name="Hou S."/>
            <person name="Chen J."/>
            <person name="Wollam A."/>
            <person name="Pepin K.H."/>
            <person name="Johnson M."/>
            <person name="Bhonagiri V."/>
            <person name="Zhang X."/>
            <person name="Suruliraj S."/>
            <person name="Warren W."/>
            <person name="Chinwalla A."/>
            <person name="Mardis E.R."/>
            <person name="Wilson R.K."/>
        </authorList>
    </citation>
    <scope>NUCLEOTIDE SEQUENCE [LARGE SCALE GENOMIC DNA]</scope>
    <source>
        <strain evidence="4 5">YIT 11841</strain>
    </source>
</reference>
<dbReference type="PANTHER" id="PTHR43800:SF1">
    <property type="entry name" value="PEPTIDYL-LYSINE N-ACETYLTRANSFERASE YJAB"/>
    <property type="match status" value="1"/>
</dbReference>
<dbReference type="RefSeq" id="WP_008628430.1">
    <property type="nucleotide sequence ID" value="NZ_GL883869.1"/>
</dbReference>
<evidence type="ECO:0000313" key="4">
    <source>
        <dbReference type="EMBL" id="EGG52117.1"/>
    </source>
</evidence>
<name>F3QW94_9BACT</name>
<dbReference type="SUPFAM" id="SSF55729">
    <property type="entry name" value="Acyl-CoA N-acyltransferases (Nat)"/>
    <property type="match status" value="1"/>
</dbReference>
<keyword evidence="2" id="KW-0012">Acyltransferase</keyword>
<evidence type="ECO:0000313" key="5">
    <source>
        <dbReference type="Proteomes" id="UP000005546"/>
    </source>
</evidence>
<dbReference type="GeneID" id="98398980"/>
<dbReference type="eggNOG" id="COG0456">
    <property type="taxonomic scope" value="Bacteria"/>
</dbReference>
<dbReference type="GO" id="GO:0016747">
    <property type="term" value="F:acyltransferase activity, transferring groups other than amino-acyl groups"/>
    <property type="evidence" value="ECO:0007669"/>
    <property type="project" value="InterPro"/>
</dbReference>
<organism evidence="4 5">
    <name type="scientific">Paraprevotella xylaniphila YIT 11841</name>
    <dbReference type="NCBI Taxonomy" id="762982"/>
    <lineage>
        <taxon>Bacteria</taxon>
        <taxon>Pseudomonadati</taxon>
        <taxon>Bacteroidota</taxon>
        <taxon>Bacteroidia</taxon>
        <taxon>Bacteroidales</taxon>
        <taxon>Prevotellaceae</taxon>
        <taxon>Paraprevotella</taxon>
    </lineage>
</organism>
<evidence type="ECO:0000259" key="3">
    <source>
        <dbReference type="PROSITE" id="PS51186"/>
    </source>
</evidence>
<dbReference type="Gene3D" id="3.40.630.30">
    <property type="match status" value="1"/>
</dbReference>
<proteinExistence type="predicted"/>
<evidence type="ECO:0000256" key="1">
    <source>
        <dbReference type="ARBA" id="ARBA00022679"/>
    </source>
</evidence>
<dbReference type="Proteomes" id="UP000005546">
    <property type="component" value="Unassembled WGS sequence"/>
</dbReference>
<protein>
    <submittedName>
        <fullName evidence="4">Acetyltransferase, GNAT family</fullName>
    </submittedName>
</protein>
<dbReference type="STRING" id="762982.HMPREF9442_02475"/>